<dbReference type="Gene3D" id="3.50.40.10">
    <property type="entry name" value="Phenylalanyl-trna Synthetase, Chain B, domain 3"/>
    <property type="match status" value="1"/>
</dbReference>
<dbReference type="SUPFAM" id="SSF46955">
    <property type="entry name" value="Putative DNA-binding domain"/>
    <property type="match status" value="1"/>
</dbReference>
<feature type="domain" description="B5" evidence="19">
    <location>
        <begin position="404"/>
        <end position="478"/>
    </location>
</feature>
<evidence type="ECO:0000256" key="13">
    <source>
        <dbReference type="ARBA" id="ARBA00023146"/>
    </source>
</evidence>
<feature type="binding site" evidence="15">
    <location>
        <position position="466"/>
    </location>
    <ligand>
        <name>Mg(2+)</name>
        <dbReference type="ChEBI" id="CHEBI:18420"/>
        <note>shared with alpha subunit</note>
    </ligand>
</feature>
<dbReference type="CDD" id="cd00769">
    <property type="entry name" value="PheRS_beta_core"/>
    <property type="match status" value="1"/>
</dbReference>
<dbReference type="Pfam" id="PF03484">
    <property type="entry name" value="B5"/>
    <property type="match status" value="1"/>
</dbReference>
<dbReference type="GO" id="GO:0000287">
    <property type="term" value="F:magnesium ion binding"/>
    <property type="evidence" value="ECO:0007669"/>
    <property type="project" value="UniProtKB-UniRule"/>
</dbReference>
<evidence type="ECO:0000256" key="15">
    <source>
        <dbReference type="HAMAP-Rule" id="MF_00283"/>
    </source>
</evidence>
<dbReference type="InterPro" id="IPR005121">
    <property type="entry name" value="Fdx_antiC-bd"/>
</dbReference>
<keyword evidence="6 15" id="KW-0436">Ligase</keyword>
<evidence type="ECO:0000256" key="16">
    <source>
        <dbReference type="PROSITE-ProRule" id="PRU00209"/>
    </source>
</evidence>
<dbReference type="CDD" id="cd02796">
    <property type="entry name" value="tRNA_bind_bactPheRS"/>
    <property type="match status" value="1"/>
</dbReference>
<keyword evidence="4 15" id="KW-0963">Cytoplasm</keyword>
<dbReference type="GO" id="GO:0000049">
    <property type="term" value="F:tRNA binding"/>
    <property type="evidence" value="ECO:0007669"/>
    <property type="project" value="UniProtKB-UniRule"/>
</dbReference>
<evidence type="ECO:0000259" key="19">
    <source>
        <dbReference type="PROSITE" id="PS51483"/>
    </source>
</evidence>
<evidence type="ECO:0000256" key="8">
    <source>
        <dbReference type="ARBA" id="ARBA00022741"/>
    </source>
</evidence>
<dbReference type="InterPro" id="IPR045864">
    <property type="entry name" value="aa-tRNA-synth_II/BPL/LPL"/>
</dbReference>
<feature type="domain" description="FDX-ACB" evidence="18">
    <location>
        <begin position="725"/>
        <end position="818"/>
    </location>
</feature>
<comment type="catalytic activity">
    <reaction evidence="14 15">
        <text>tRNA(Phe) + L-phenylalanine + ATP = L-phenylalanyl-tRNA(Phe) + AMP + diphosphate + H(+)</text>
        <dbReference type="Rhea" id="RHEA:19413"/>
        <dbReference type="Rhea" id="RHEA-COMP:9668"/>
        <dbReference type="Rhea" id="RHEA-COMP:9699"/>
        <dbReference type="ChEBI" id="CHEBI:15378"/>
        <dbReference type="ChEBI" id="CHEBI:30616"/>
        <dbReference type="ChEBI" id="CHEBI:33019"/>
        <dbReference type="ChEBI" id="CHEBI:58095"/>
        <dbReference type="ChEBI" id="CHEBI:78442"/>
        <dbReference type="ChEBI" id="CHEBI:78531"/>
        <dbReference type="ChEBI" id="CHEBI:456215"/>
        <dbReference type="EC" id="6.1.1.20"/>
    </reaction>
</comment>
<dbReference type="PROSITE" id="PS51483">
    <property type="entry name" value="B5"/>
    <property type="match status" value="1"/>
</dbReference>
<feature type="binding site" evidence="15">
    <location>
        <position position="456"/>
    </location>
    <ligand>
        <name>Mg(2+)</name>
        <dbReference type="ChEBI" id="CHEBI:18420"/>
        <note>shared with alpha subunit</note>
    </ligand>
</feature>
<evidence type="ECO:0000256" key="6">
    <source>
        <dbReference type="ARBA" id="ARBA00022598"/>
    </source>
</evidence>
<comment type="similarity">
    <text evidence="2 15">Belongs to the phenylalanyl-tRNA synthetase beta subunit family. Type 1 subfamily.</text>
</comment>
<keyword evidence="12 15" id="KW-0648">Protein biosynthesis</keyword>
<dbReference type="PROSITE" id="PS50886">
    <property type="entry name" value="TRBD"/>
    <property type="match status" value="1"/>
</dbReference>
<dbReference type="InterPro" id="IPR009061">
    <property type="entry name" value="DNA-bd_dom_put_sf"/>
</dbReference>
<dbReference type="Gene3D" id="3.30.56.10">
    <property type="match status" value="2"/>
</dbReference>
<evidence type="ECO:0000256" key="1">
    <source>
        <dbReference type="ARBA" id="ARBA00004496"/>
    </source>
</evidence>
<evidence type="ECO:0000259" key="18">
    <source>
        <dbReference type="PROSITE" id="PS51447"/>
    </source>
</evidence>
<accession>A0A239F3T0</accession>
<organism evidence="20 21">
    <name type="scientific">Geodermatophilus pulveris</name>
    <dbReference type="NCBI Taxonomy" id="1564159"/>
    <lineage>
        <taxon>Bacteria</taxon>
        <taxon>Bacillati</taxon>
        <taxon>Actinomycetota</taxon>
        <taxon>Actinomycetes</taxon>
        <taxon>Geodermatophilales</taxon>
        <taxon>Geodermatophilaceae</taxon>
        <taxon>Geodermatophilus</taxon>
    </lineage>
</organism>
<keyword evidence="5 16" id="KW-0820">tRNA-binding</keyword>
<evidence type="ECO:0000256" key="5">
    <source>
        <dbReference type="ARBA" id="ARBA00022555"/>
    </source>
</evidence>
<dbReference type="GO" id="GO:0005524">
    <property type="term" value="F:ATP binding"/>
    <property type="evidence" value="ECO:0007669"/>
    <property type="project" value="UniProtKB-UniRule"/>
</dbReference>
<keyword evidence="10 15" id="KW-0460">Magnesium</keyword>
<dbReference type="PANTHER" id="PTHR10947:SF0">
    <property type="entry name" value="PHENYLALANINE--TRNA LIGASE BETA SUBUNIT"/>
    <property type="match status" value="1"/>
</dbReference>
<dbReference type="Gene3D" id="3.30.70.380">
    <property type="entry name" value="Ferrodoxin-fold anticodon-binding domain"/>
    <property type="match status" value="1"/>
</dbReference>
<protein>
    <recommendedName>
        <fullName evidence="15">Phenylalanine--tRNA ligase beta subunit</fullName>
        <ecNumber evidence="15">6.1.1.20</ecNumber>
    </recommendedName>
    <alternativeName>
        <fullName evidence="15">Phenylalanyl-tRNA synthetase beta subunit</fullName>
        <shortName evidence="15">PheRS</shortName>
    </alternativeName>
</protein>
<dbReference type="InterPro" id="IPR045060">
    <property type="entry name" value="Phe-tRNA-ligase_IIc_bsu"/>
</dbReference>
<dbReference type="InterPro" id="IPR041616">
    <property type="entry name" value="PheRS_beta_core"/>
</dbReference>
<evidence type="ECO:0000256" key="12">
    <source>
        <dbReference type="ARBA" id="ARBA00022917"/>
    </source>
</evidence>
<feature type="binding site" evidence="15">
    <location>
        <position position="465"/>
    </location>
    <ligand>
        <name>Mg(2+)</name>
        <dbReference type="ChEBI" id="CHEBI:18420"/>
        <note>shared with alpha subunit</note>
    </ligand>
</feature>
<dbReference type="EC" id="6.1.1.20" evidence="15"/>
<dbReference type="SMART" id="SM00896">
    <property type="entry name" value="FDX-ACB"/>
    <property type="match status" value="1"/>
</dbReference>
<dbReference type="InterPro" id="IPR005146">
    <property type="entry name" value="B3/B4_tRNA-bd"/>
</dbReference>
<evidence type="ECO:0000256" key="9">
    <source>
        <dbReference type="ARBA" id="ARBA00022840"/>
    </source>
</evidence>
<keyword evidence="21" id="KW-1185">Reference proteome</keyword>
<proteinExistence type="inferred from homology"/>
<dbReference type="FunFam" id="3.30.70.380:FF:000001">
    <property type="entry name" value="Phenylalanine--tRNA ligase beta subunit"/>
    <property type="match status" value="1"/>
</dbReference>
<dbReference type="EMBL" id="FZOO01000004">
    <property type="protein sequence ID" value="SNS51680.1"/>
    <property type="molecule type" value="Genomic_DNA"/>
</dbReference>
<evidence type="ECO:0000313" key="21">
    <source>
        <dbReference type="Proteomes" id="UP000198373"/>
    </source>
</evidence>
<keyword evidence="7 15" id="KW-0479">Metal-binding</keyword>
<dbReference type="Pfam" id="PF03483">
    <property type="entry name" value="B3_4"/>
    <property type="match status" value="1"/>
</dbReference>
<dbReference type="InterPro" id="IPR033714">
    <property type="entry name" value="tRNA_bind_bactPheRS"/>
</dbReference>
<keyword evidence="9 15" id="KW-0067">ATP-binding</keyword>
<dbReference type="Gene3D" id="2.40.50.140">
    <property type="entry name" value="Nucleic acid-binding proteins"/>
    <property type="match status" value="1"/>
</dbReference>
<dbReference type="NCBIfam" id="TIGR00472">
    <property type="entry name" value="pheT_bact"/>
    <property type="match status" value="1"/>
</dbReference>
<feature type="binding site" evidence="15">
    <location>
        <position position="462"/>
    </location>
    <ligand>
        <name>Mg(2+)</name>
        <dbReference type="ChEBI" id="CHEBI:18420"/>
        <note>shared with alpha subunit</note>
    </ligand>
</feature>
<keyword evidence="8 15" id="KW-0547">Nucleotide-binding</keyword>
<dbReference type="SUPFAM" id="SSF50249">
    <property type="entry name" value="Nucleic acid-binding proteins"/>
    <property type="match status" value="1"/>
</dbReference>
<dbReference type="InterPro" id="IPR005147">
    <property type="entry name" value="tRNA_synthase_B5-dom"/>
</dbReference>
<dbReference type="InterPro" id="IPR036690">
    <property type="entry name" value="Fdx_antiC-bd_sf"/>
</dbReference>
<keyword evidence="13 15" id="KW-0030">Aminoacyl-tRNA synthetase</keyword>
<comment type="subcellular location">
    <subcellularLocation>
        <location evidence="1 15">Cytoplasm</location>
    </subcellularLocation>
</comment>
<evidence type="ECO:0000256" key="4">
    <source>
        <dbReference type="ARBA" id="ARBA00022490"/>
    </source>
</evidence>
<feature type="domain" description="TRNA-binding" evidence="17">
    <location>
        <begin position="41"/>
        <end position="152"/>
    </location>
</feature>
<evidence type="ECO:0000313" key="20">
    <source>
        <dbReference type="EMBL" id="SNS51680.1"/>
    </source>
</evidence>
<reference evidence="21" key="1">
    <citation type="submission" date="2017-06" db="EMBL/GenBank/DDBJ databases">
        <authorList>
            <person name="Varghese N."/>
            <person name="Submissions S."/>
        </authorList>
    </citation>
    <scope>NUCLEOTIDE SEQUENCE [LARGE SCALE GENOMIC DNA]</scope>
    <source>
        <strain evidence="21">DSM 46839</strain>
    </source>
</reference>
<dbReference type="InterPro" id="IPR012340">
    <property type="entry name" value="NA-bd_OB-fold"/>
</dbReference>
<dbReference type="GO" id="GO:0004826">
    <property type="term" value="F:phenylalanine-tRNA ligase activity"/>
    <property type="evidence" value="ECO:0007669"/>
    <property type="project" value="UniProtKB-UniRule"/>
</dbReference>
<dbReference type="PROSITE" id="PS51447">
    <property type="entry name" value="FDX_ACB"/>
    <property type="match status" value="1"/>
</dbReference>
<dbReference type="InterPro" id="IPR002547">
    <property type="entry name" value="tRNA-bd_dom"/>
</dbReference>
<dbReference type="OrthoDB" id="9805455at2"/>
<evidence type="ECO:0000256" key="2">
    <source>
        <dbReference type="ARBA" id="ARBA00008653"/>
    </source>
</evidence>
<gene>
    <name evidence="15" type="primary">pheT</name>
    <name evidence="20" type="ORF">SAMN06893096_104460</name>
</gene>
<sequence>MRVPIGWLAEHVDVPAGTTVEDLDAAFVRLGLEVEEVHRPAEVTGPLVVGRVLGIEELTGFKKPIRYTQVDVGEPEPRGIVCGAQNFAVGDAVVVALPGAVLPGGFAIAARRTYDHVSDGMICSARELGVGEDHAGILVLGDGAPAPGTPAGPVVGLDDVVVELAVTPDRGYCLSLRGIAREMGTGLGVPWRDPGDLAAPAGSGEPAWPVAVEDAGRCDRFSMVALEGLDPTAPSPWWMRRRLAQSGVRSISLAVDVTNYVMLELGQPMHAFDRDRVRGPIVVRRAREGERLTTLDGVDRALASDDLLITDDSGPIGLAAVMGGASTEIGAGTSAVLLEAAHWEPTGVARTARRHRLPSEAAKRFERGVDPEMTTAALARAAALLAEYGGARVVGALVDVDTRGPRPAIALDPALPGRVAGVPYPAGQVTALLGAVGCAVDGDGPLRVTPPSWRPDLTDPADLVEEVVRLAGYDDVPSVLPTAPPGRGLTDRQRRRRAVGRALAEAGHVEAPSFPFVGTAALDALGLPGDDPRRQVVLVRNPLSEEEPALRTTLLPGLLAALARNLSRGLRDVALFEHGAVFPGGERPPAPLPGVDRRPDDATLAALLGAVPEQPWHVAVALAGHREPRGWWGPGRPAGWADAVQAARRVAEAAGVELTVRAGVRAPWHPGRCAEMVAGGRVVGHAGELHPRVCAALDLPARTAAMELDVDALPPTAVPVGPRLSAFPPVFVDLAFVLAEDVPAADVEASIREAGGDLLESVRLFDVYTGPQAGEGRRSLAYSLTLRAPDRTLSGEEAAELRQRVVAHVRQARGAELRG</sequence>
<dbReference type="GO" id="GO:0009328">
    <property type="term" value="C:phenylalanine-tRNA ligase complex"/>
    <property type="evidence" value="ECO:0007669"/>
    <property type="project" value="TreeGrafter"/>
</dbReference>
<dbReference type="SUPFAM" id="SSF54991">
    <property type="entry name" value="Anticodon-binding domain of PheRS"/>
    <property type="match status" value="1"/>
</dbReference>
<comment type="cofactor">
    <cofactor evidence="15">
        <name>Mg(2+)</name>
        <dbReference type="ChEBI" id="CHEBI:18420"/>
    </cofactor>
    <text evidence="15">Binds 2 magnesium ions per tetramer.</text>
</comment>
<dbReference type="SMART" id="SM00873">
    <property type="entry name" value="B3_4"/>
    <property type="match status" value="1"/>
</dbReference>
<keyword evidence="11 16" id="KW-0694">RNA-binding</keyword>
<evidence type="ECO:0000256" key="10">
    <source>
        <dbReference type="ARBA" id="ARBA00022842"/>
    </source>
</evidence>
<dbReference type="FunFam" id="3.30.930.10:FF:000130">
    <property type="entry name" value="Phenylalanine--tRNA ligase beta subunit"/>
    <property type="match status" value="1"/>
</dbReference>
<dbReference type="GO" id="GO:0006432">
    <property type="term" value="P:phenylalanyl-tRNA aminoacylation"/>
    <property type="evidence" value="ECO:0007669"/>
    <property type="project" value="UniProtKB-UniRule"/>
</dbReference>
<evidence type="ECO:0000256" key="7">
    <source>
        <dbReference type="ARBA" id="ARBA00022723"/>
    </source>
</evidence>
<dbReference type="SUPFAM" id="SSF56037">
    <property type="entry name" value="PheT/TilS domain"/>
    <property type="match status" value="1"/>
</dbReference>
<dbReference type="InterPro" id="IPR020825">
    <property type="entry name" value="Phe-tRNA_synthase-like_B3/B4"/>
</dbReference>
<dbReference type="InterPro" id="IPR004532">
    <property type="entry name" value="Phe-tRNA-ligase_IIc_bsu_bact"/>
</dbReference>
<evidence type="ECO:0000259" key="17">
    <source>
        <dbReference type="PROSITE" id="PS50886"/>
    </source>
</evidence>
<dbReference type="RefSeq" id="WP_089305670.1">
    <property type="nucleotide sequence ID" value="NZ_FZOO01000004.1"/>
</dbReference>
<comment type="subunit">
    <text evidence="3 15">Tetramer of two alpha and two beta subunits.</text>
</comment>
<dbReference type="AlphaFoldDB" id="A0A239F3T0"/>
<dbReference type="PANTHER" id="PTHR10947">
    <property type="entry name" value="PHENYLALANYL-TRNA SYNTHETASE BETA CHAIN AND LEUCINE-RICH REPEAT-CONTAINING PROTEIN 47"/>
    <property type="match status" value="1"/>
</dbReference>
<evidence type="ECO:0000256" key="11">
    <source>
        <dbReference type="ARBA" id="ARBA00022884"/>
    </source>
</evidence>
<dbReference type="SUPFAM" id="SSF55681">
    <property type="entry name" value="Class II aaRS and biotin synthetases"/>
    <property type="match status" value="1"/>
</dbReference>
<dbReference type="SMART" id="SM00874">
    <property type="entry name" value="B5"/>
    <property type="match status" value="1"/>
</dbReference>
<name>A0A239F3T0_9ACTN</name>
<dbReference type="Gene3D" id="3.30.930.10">
    <property type="entry name" value="Bira Bifunctional Protein, Domain 2"/>
    <property type="match status" value="1"/>
</dbReference>
<evidence type="ECO:0000256" key="3">
    <source>
        <dbReference type="ARBA" id="ARBA00011209"/>
    </source>
</evidence>
<dbReference type="Pfam" id="PF03147">
    <property type="entry name" value="FDX-ACB"/>
    <property type="match status" value="1"/>
</dbReference>
<dbReference type="HAMAP" id="MF_00283">
    <property type="entry name" value="Phe_tRNA_synth_beta1"/>
    <property type="match status" value="1"/>
</dbReference>
<evidence type="ECO:0000256" key="14">
    <source>
        <dbReference type="ARBA" id="ARBA00049255"/>
    </source>
</evidence>
<dbReference type="Proteomes" id="UP000198373">
    <property type="component" value="Unassembled WGS sequence"/>
</dbReference>
<dbReference type="Pfam" id="PF01588">
    <property type="entry name" value="tRNA_bind"/>
    <property type="match status" value="1"/>
</dbReference>
<dbReference type="Pfam" id="PF17759">
    <property type="entry name" value="tRNA_synthFbeta"/>
    <property type="match status" value="1"/>
</dbReference>
<dbReference type="FunFam" id="3.50.40.10:FF:000001">
    <property type="entry name" value="Phenylalanine--tRNA ligase beta subunit"/>
    <property type="match status" value="1"/>
</dbReference>